<reference evidence="6" key="1">
    <citation type="submission" date="2022-04" db="EMBL/GenBank/DDBJ databases">
        <title>Complete genome of Methanoplanus endosymbiosus DSM 3599.</title>
        <authorList>
            <person name="Chen S.-C."/>
            <person name="You Y.-T."/>
            <person name="Zhou Y.-Z."/>
            <person name="Lai M.-C."/>
        </authorList>
    </citation>
    <scope>NUCLEOTIDE SEQUENCE</scope>
    <source>
        <strain evidence="6">DSM 3599</strain>
    </source>
</reference>
<evidence type="ECO:0000313" key="6">
    <source>
        <dbReference type="EMBL" id="UUX92263.1"/>
    </source>
</evidence>
<dbReference type="SFLD" id="SFLDG01067">
    <property type="entry name" value="SPASM/twitch_domain_containing"/>
    <property type="match status" value="1"/>
</dbReference>
<dbReference type="SUPFAM" id="SSF102114">
    <property type="entry name" value="Radical SAM enzymes"/>
    <property type="match status" value="1"/>
</dbReference>
<protein>
    <submittedName>
        <fullName evidence="6">Radical SAM protein</fullName>
    </submittedName>
</protein>
<evidence type="ECO:0000256" key="4">
    <source>
        <dbReference type="ARBA" id="ARBA00023014"/>
    </source>
</evidence>
<dbReference type="PANTHER" id="PTHR11228">
    <property type="entry name" value="RADICAL SAM DOMAIN PROTEIN"/>
    <property type="match status" value="1"/>
</dbReference>
<sequence>MIIPKTDKKNIVIWGFDNKSLEYYYALLELITDKNIFICNYVSQFESESNSLDRKILDYDFTITLENVFDMKNDVSIIILNDYYNKFYSIVELGWIEENNIQIIPHLELVRIYATNICNANCVMCDIGTASKKGIDKLRVDTENEIPISTIEKLLESPLLKENKMKFSLGMVEPLIHRDIGKIVGLISSKGHSVAVITNGILLERKAKELIENNVDYVMVSIDGTEHIHDKIRGRKGIYRKAINGIKRLHEIQPNMKVVINCCISNLNYGGLYDLIKGIENEKLNVEVRFQHLYFVSKKMADNHNSTVEDYRLKQTQSSIGEESIATDIDFYVLSQQIKKIKRIKLNYISSIRFRPPYTEPIELSNYYNLSGQPLEGLDKCFFPYNQVSIKTNGDVVFHTRCYNYVIGNMLEKDINDIFNGNDANIFREILKKNKYCFCACTRCCGIMGGW</sequence>
<dbReference type="InterPro" id="IPR058240">
    <property type="entry name" value="rSAM_sf"/>
</dbReference>
<organism evidence="6 7">
    <name type="scientific">Methanoplanus endosymbiosus</name>
    <dbReference type="NCBI Taxonomy" id="33865"/>
    <lineage>
        <taxon>Archaea</taxon>
        <taxon>Methanobacteriati</taxon>
        <taxon>Methanobacteriota</taxon>
        <taxon>Stenosarchaea group</taxon>
        <taxon>Methanomicrobia</taxon>
        <taxon>Methanomicrobiales</taxon>
        <taxon>Methanomicrobiaceae</taxon>
        <taxon>Methanoplanus</taxon>
    </lineage>
</organism>
<dbReference type="CDD" id="cd01335">
    <property type="entry name" value="Radical_SAM"/>
    <property type="match status" value="1"/>
</dbReference>
<dbReference type="InterPro" id="IPR050377">
    <property type="entry name" value="Radical_SAM_PqqE_MftC-like"/>
</dbReference>
<dbReference type="InterPro" id="IPR013785">
    <property type="entry name" value="Aldolase_TIM"/>
</dbReference>
<proteinExistence type="predicted"/>
<dbReference type="GeneID" id="74308652"/>
<dbReference type="Pfam" id="PF04055">
    <property type="entry name" value="Radical_SAM"/>
    <property type="match status" value="1"/>
</dbReference>
<keyword evidence="7" id="KW-1185">Reference proteome</keyword>
<dbReference type="InterPro" id="IPR007197">
    <property type="entry name" value="rSAM"/>
</dbReference>
<dbReference type="Pfam" id="PF13186">
    <property type="entry name" value="SPASM"/>
    <property type="match status" value="1"/>
</dbReference>
<dbReference type="SFLD" id="SFLDS00029">
    <property type="entry name" value="Radical_SAM"/>
    <property type="match status" value="1"/>
</dbReference>
<dbReference type="KEGG" id="mend:L6E24_13075"/>
<evidence type="ECO:0000256" key="3">
    <source>
        <dbReference type="ARBA" id="ARBA00023004"/>
    </source>
</evidence>
<dbReference type="GO" id="GO:0051536">
    <property type="term" value="F:iron-sulfur cluster binding"/>
    <property type="evidence" value="ECO:0007669"/>
    <property type="project" value="UniProtKB-KW"/>
</dbReference>
<dbReference type="InterPro" id="IPR023885">
    <property type="entry name" value="4Fe4S-binding_SPASM_dom"/>
</dbReference>
<dbReference type="CDD" id="cd21109">
    <property type="entry name" value="SPASM"/>
    <property type="match status" value="1"/>
</dbReference>
<dbReference type="Proteomes" id="UP001060368">
    <property type="component" value="Chromosome"/>
</dbReference>
<dbReference type="GO" id="GO:0046872">
    <property type="term" value="F:metal ion binding"/>
    <property type="evidence" value="ECO:0007669"/>
    <property type="project" value="UniProtKB-KW"/>
</dbReference>
<dbReference type="EMBL" id="CP096115">
    <property type="protein sequence ID" value="UUX92263.1"/>
    <property type="molecule type" value="Genomic_DNA"/>
</dbReference>
<name>A0A9E7TID1_9EURY</name>
<dbReference type="Gene3D" id="3.20.20.70">
    <property type="entry name" value="Aldolase class I"/>
    <property type="match status" value="1"/>
</dbReference>
<keyword evidence="2" id="KW-0479">Metal-binding</keyword>
<dbReference type="RefSeq" id="WP_257742412.1">
    <property type="nucleotide sequence ID" value="NZ_CP096115.1"/>
</dbReference>
<dbReference type="AlphaFoldDB" id="A0A9E7TID1"/>
<dbReference type="PANTHER" id="PTHR11228:SF7">
    <property type="entry name" value="PQQA PEPTIDE CYCLASE"/>
    <property type="match status" value="1"/>
</dbReference>
<gene>
    <name evidence="6" type="ORF">L6E24_13075</name>
</gene>
<keyword evidence="1" id="KW-0949">S-adenosyl-L-methionine</keyword>
<dbReference type="GO" id="GO:0003824">
    <property type="term" value="F:catalytic activity"/>
    <property type="evidence" value="ECO:0007669"/>
    <property type="project" value="InterPro"/>
</dbReference>
<feature type="domain" description="Radical SAM core" evidence="5">
    <location>
        <begin position="102"/>
        <end position="323"/>
    </location>
</feature>
<keyword evidence="3" id="KW-0408">Iron</keyword>
<evidence type="ECO:0000256" key="2">
    <source>
        <dbReference type="ARBA" id="ARBA00022723"/>
    </source>
</evidence>
<evidence type="ECO:0000256" key="1">
    <source>
        <dbReference type="ARBA" id="ARBA00022691"/>
    </source>
</evidence>
<evidence type="ECO:0000259" key="5">
    <source>
        <dbReference type="PROSITE" id="PS51918"/>
    </source>
</evidence>
<keyword evidence="4" id="KW-0411">Iron-sulfur</keyword>
<accession>A0A9E7TID1</accession>
<evidence type="ECO:0000313" key="7">
    <source>
        <dbReference type="Proteomes" id="UP001060368"/>
    </source>
</evidence>
<dbReference type="PROSITE" id="PS51918">
    <property type="entry name" value="RADICAL_SAM"/>
    <property type="match status" value="1"/>
</dbReference>